<gene>
    <name evidence="3" type="ORF">RFN29_30660</name>
</gene>
<evidence type="ECO:0000313" key="3">
    <source>
        <dbReference type="EMBL" id="MDX8495909.1"/>
    </source>
</evidence>
<dbReference type="Proteomes" id="UP001271249">
    <property type="component" value="Unassembled WGS sequence"/>
</dbReference>
<accession>A0ABU4ZD27</accession>
<keyword evidence="4" id="KW-1185">Reference proteome</keyword>
<evidence type="ECO:0000256" key="1">
    <source>
        <dbReference type="SAM" id="MobiDB-lite"/>
    </source>
</evidence>
<dbReference type="PROSITE" id="PS51257">
    <property type="entry name" value="PROKAR_LIPOPROTEIN"/>
    <property type="match status" value="1"/>
</dbReference>
<comment type="caution">
    <text evidence="3">The sequence shown here is derived from an EMBL/GenBank/DDBJ whole genome shotgun (WGS) entry which is preliminary data.</text>
</comment>
<dbReference type="EMBL" id="JAVIJC010000046">
    <property type="protein sequence ID" value="MDX8495909.1"/>
    <property type="molecule type" value="Genomic_DNA"/>
</dbReference>
<evidence type="ECO:0008006" key="5">
    <source>
        <dbReference type="Google" id="ProtNLM"/>
    </source>
</evidence>
<sequence length="164" mass="17473">MNTKISALAAIVLIVAGCQTAPIGPIPSNNFTFNASKQATKEAIVSAYLGRGFQIVRDSDLQLVMDRPAKDNFGAQLVFGSQWNVVPNSRLSMTFLGDNPTQVNAQLAIVTNPGSGFEQVTDLTNNASARQQLQIGMSQAKSLAEGQRPTLAQPVKRPKTAKSS</sequence>
<dbReference type="RefSeq" id="WP_320229615.1">
    <property type="nucleotide sequence ID" value="NZ_JAVIJC010000046.1"/>
</dbReference>
<feature type="signal peptide" evidence="2">
    <location>
        <begin position="1"/>
        <end position="21"/>
    </location>
</feature>
<evidence type="ECO:0000256" key="2">
    <source>
        <dbReference type="SAM" id="SignalP"/>
    </source>
</evidence>
<protein>
    <recommendedName>
        <fullName evidence="5">Lipoprotein</fullName>
    </recommendedName>
</protein>
<feature type="region of interest" description="Disordered" evidence="1">
    <location>
        <begin position="138"/>
        <end position="164"/>
    </location>
</feature>
<feature type="chain" id="PRO_5045725801" description="Lipoprotein" evidence="2">
    <location>
        <begin position="22"/>
        <end position="164"/>
    </location>
</feature>
<organism evidence="3 4">
    <name type="scientific">Mesorhizobium captivum</name>
    <dbReference type="NCBI Taxonomy" id="3072319"/>
    <lineage>
        <taxon>Bacteria</taxon>
        <taxon>Pseudomonadati</taxon>
        <taxon>Pseudomonadota</taxon>
        <taxon>Alphaproteobacteria</taxon>
        <taxon>Hyphomicrobiales</taxon>
        <taxon>Phyllobacteriaceae</taxon>
        <taxon>Mesorhizobium</taxon>
    </lineage>
</organism>
<name>A0ABU4ZD27_9HYPH</name>
<reference evidence="3 4" key="1">
    <citation type="submission" date="2023-08" db="EMBL/GenBank/DDBJ databases">
        <title>Implementing the SeqCode for naming new Mesorhizobium species isolated from Vachellia karroo root nodules.</title>
        <authorList>
            <person name="Van Lill M."/>
        </authorList>
    </citation>
    <scope>NUCLEOTIDE SEQUENCE [LARGE SCALE GENOMIC DNA]</scope>
    <source>
        <strain evidence="3 4">VK22B</strain>
    </source>
</reference>
<keyword evidence="2" id="KW-0732">Signal</keyword>
<proteinExistence type="predicted"/>
<evidence type="ECO:0000313" key="4">
    <source>
        <dbReference type="Proteomes" id="UP001271249"/>
    </source>
</evidence>